<sequence>MKQERFITIAAILLLLSIVMAGHFLMQQNLASEEYTARMELLQRANQLNTQLDRDVQRILTLRPHHYDSVVETVSQIRANRKLIGSTDVGLRGIIDKRFDSQIDQFLESSQLKSEILERIKLEAALLRNSLQYLPGLIDELHTETKFSTSDFGTHLLGAFLNYNLFPSSDHQQRLEQLIKDLKVPVWTESLHKLRSSILLHLTANIKHREQISSLIIDYDQLPSSQLLAQVRSRYESFYKSQSEHFYTISQILIVLVLSLIAGLTYTLYQIRIARAASDSANRQLHDALESISEAFVLFDDDNRLVLWNRQYAELFGESADLLQLGVSQTELAEHYLERGDYAANSSMLNDLLLNSSSEVGGSEILVNNCHYLVNSSTISTGGIASVYVDITERIEMERKLYGLSQAVEQSPASILVTDTKGNIEYVNPKFVELTGYSEEEIIGQNPRILKSGKTSSEEYKQMWKTIDSGGEWRGEFLNKHKNGDLYWEFASISGIRDKNGEITNYLAVKEDITERKQVEEQLRIAAAVFNTSNEGIVVTNADNQIMAVNPSFTKITGYRSEEVIGKNPNLLNSGQHGPEFYNEMWVQLQEKGYWEGEIWNRSKSGEVYPEWLSLSVIKDDEGNVIEHIAIFSDITQRKNAEEKIRWQANYDAITGLPNRTLFRDRLSSAISNAHREGWTSALLFIDLDHFKIVNDTLGHAVGDDLLKQVAERLIDCVREADTVARLGGDEFTVILQGINHSDDAAAVAQKIINKISEPFILEGNETFIGASIGITLYPDDASDADDLIRNADMAMYRAKDAGRNDYRFFTFTMNEQVFERMQLEKDMRAGLERNEFFLEYQPIVDTVNEQTVHAEALVRWQHPEHGLIPPDRFISLAEESGLINQLGWWVLENACAQAKQWSLNGYPVGISVNLSSRQIKAGLSSEKIVTMLNEVGLEPTLLTLEITEGLLLDDTEETLLWLNTIKQTGVKLSVDDFGTGFSSLSYLKRFPVNIIKIDKGFVQDVTHDHDDATLVKAIIGLAESFNINVVAEGVETEGQLKFLRQHNCDMIQGFYYSRPLAAENLLGYLKQGAAA</sequence>
<feature type="domain" description="PAS" evidence="5">
    <location>
        <begin position="404"/>
        <end position="446"/>
    </location>
</feature>
<dbReference type="CDD" id="cd01949">
    <property type="entry name" value="GGDEF"/>
    <property type="match status" value="1"/>
</dbReference>
<dbReference type="GO" id="GO:0071111">
    <property type="term" value="F:cyclic-guanylate-specific phosphodiesterase activity"/>
    <property type="evidence" value="ECO:0007669"/>
    <property type="project" value="UniProtKB-EC"/>
</dbReference>
<keyword evidence="10" id="KW-1185">Reference proteome</keyword>
<proteinExistence type="predicted"/>
<dbReference type="SMART" id="SM00086">
    <property type="entry name" value="PAC"/>
    <property type="match status" value="2"/>
</dbReference>
<dbReference type="EC" id="3.1.4.52" evidence="2"/>
<evidence type="ECO:0000259" key="8">
    <source>
        <dbReference type="PROSITE" id="PS50887"/>
    </source>
</evidence>
<comment type="caution">
    <text evidence="9">The sequence shown here is derived from an EMBL/GenBank/DDBJ whole genome shotgun (WGS) entry which is preliminary data.</text>
</comment>
<accession>A0A1T2L0D9</accession>
<dbReference type="PROSITE" id="PS50887">
    <property type="entry name" value="GGDEF"/>
    <property type="match status" value="1"/>
</dbReference>
<dbReference type="CDD" id="cd00130">
    <property type="entry name" value="PAS"/>
    <property type="match status" value="2"/>
</dbReference>
<dbReference type="Proteomes" id="UP000191110">
    <property type="component" value="Unassembled WGS sequence"/>
</dbReference>
<dbReference type="InterPro" id="IPR000014">
    <property type="entry name" value="PAS"/>
</dbReference>
<evidence type="ECO:0000256" key="2">
    <source>
        <dbReference type="ARBA" id="ARBA00012282"/>
    </source>
</evidence>
<gene>
    <name evidence="9" type="ORF">BOW53_15065</name>
</gene>
<dbReference type="SUPFAM" id="SSF55785">
    <property type="entry name" value="PYP-like sensor domain (PAS domain)"/>
    <property type="match status" value="3"/>
</dbReference>
<feature type="domain" description="PAS" evidence="5">
    <location>
        <begin position="281"/>
        <end position="317"/>
    </location>
</feature>
<dbReference type="SMART" id="SM00267">
    <property type="entry name" value="GGDEF"/>
    <property type="match status" value="1"/>
</dbReference>
<dbReference type="FunFam" id="3.30.70.270:FF:000001">
    <property type="entry name" value="Diguanylate cyclase domain protein"/>
    <property type="match status" value="1"/>
</dbReference>
<dbReference type="PANTHER" id="PTHR44757:SF2">
    <property type="entry name" value="BIOFILM ARCHITECTURE MAINTENANCE PROTEIN MBAA"/>
    <property type="match status" value="1"/>
</dbReference>
<dbReference type="Gene3D" id="3.20.20.450">
    <property type="entry name" value="EAL domain"/>
    <property type="match status" value="1"/>
</dbReference>
<evidence type="ECO:0000256" key="3">
    <source>
        <dbReference type="ARBA" id="ARBA00022636"/>
    </source>
</evidence>
<dbReference type="InterPro" id="IPR035919">
    <property type="entry name" value="EAL_sf"/>
</dbReference>
<evidence type="ECO:0000313" key="10">
    <source>
        <dbReference type="Proteomes" id="UP000191110"/>
    </source>
</evidence>
<evidence type="ECO:0000259" key="5">
    <source>
        <dbReference type="PROSITE" id="PS50112"/>
    </source>
</evidence>
<dbReference type="Pfam" id="PF19443">
    <property type="entry name" value="DAHL"/>
    <property type="match status" value="1"/>
</dbReference>
<comment type="catalytic activity">
    <reaction evidence="4">
        <text>3',3'-c-di-GMP + H2O = 5'-phosphoguanylyl(3'-&gt;5')guanosine + H(+)</text>
        <dbReference type="Rhea" id="RHEA:24902"/>
        <dbReference type="ChEBI" id="CHEBI:15377"/>
        <dbReference type="ChEBI" id="CHEBI:15378"/>
        <dbReference type="ChEBI" id="CHEBI:58754"/>
        <dbReference type="ChEBI" id="CHEBI:58805"/>
        <dbReference type="EC" id="3.1.4.52"/>
    </reaction>
    <physiologicalReaction direction="left-to-right" evidence="4">
        <dbReference type="Rhea" id="RHEA:24903"/>
    </physiologicalReaction>
</comment>
<evidence type="ECO:0000259" key="6">
    <source>
        <dbReference type="PROSITE" id="PS50113"/>
    </source>
</evidence>
<dbReference type="SMART" id="SM00091">
    <property type="entry name" value="PAS"/>
    <property type="match status" value="3"/>
</dbReference>
<dbReference type="SMART" id="SM00052">
    <property type="entry name" value="EAL"/>
    <property type="match status" value="1"/>
</dbReference>
<dbReference type="InterPro" id="IPR001633">
    <property type="entry name" value="EAL_dom"/>
</dbReference>
<dbReference type="PROSITE" id="PS50883">
    <property type="entry name" value="EAL"/>
    <property type="match status" value="1"/>
</dbReference>
<dbReference type="InterPro" id="IPR052155">
    <property type="entry name" value="Biofilm_reg_signaling"/>
</dbReference>
<feature type="domain" description="EAL" evidence="7">
    <location>
        <begin position="821"/>
        <end position="1074"/>
    </location>
</feature>
<dbReference type="PROSITE" id="PS50112">
    <property type="entry name" value="PAS"/>
    <property type="match status" value="3"/>
</dbReference>
<name>A0A1T2L0D9_9GAMM</name>
<evidence type="ECO:0000313" key="9">
    <source>
        <dbReference type="EMBL" id="OOZ38577.1"/>
    </source>
</evidence>
<dbReference type="NCBIfam" id="TIGR00254">
    <property type="entry name" value="GGDEF"/>
    <property type="match status" value="1"/>
</dbReference>
<dbReference type="PANTHER" id="PTHR44757">
    <property type="entry name" value="DIGUANYLATE CYCLASE DGCP"/>
    <property type="match status" value="1"/>
</dbReference>
<keyword evidence="3" id="KW-0973">c-di-GMP</keyword>
<dbReference type="InterPro" id="IPR029787">
    <property type="entry name" value="Nucleotide_cyclase"/>
</dbReference>
<dbReference type="InterPro" id="IPR000160">
    <property type="entry name" value="GGDEF_dom"/>
</dbReference>
<dbReference type="SUPFAM" id="SSF141868">
    <property type="entry name" value="EAL domain-like"/>
    <property type="match status" value="1"/>
</dbReference>
<dbReference type="NCBIfam" id="TIGR00229">
    <property type="entry name" value="sensory_box"/>
    <property type="match status" value="3"/>
</dbReference>
<dbReference type="InterPro" id="IPR035965">
    <property type="entry name" value="PAS-like_dom_sf"/>
</dbReference>
<dbReference type="Gene3D" id="3.30.70.270">
    <property type="match status" value="1"/>
</dbReference>
<dbReference type="Pfam" id="PF00990">
    <property type="entry name" value="GGDEF"/>
    <property type="match status" value="1"/>
</dbReference>
<comment type="cofactor">
    <cofactor evidence="1">
        <name>Mg(2+)</name>
        <dbReference type="ChEBI" id="CHEBI:18420"/>
    </cofactor>
</comment>
<dbReference type="Pfam" id="PF12860">
    <property type="entry name" value="PAS_7"/>
    <property type="match status" value="1"/>
</dbReference>
<dbReference type="Pfam" id="PF00563">
    <property type="entry name" value="EAL"/>
    <property type="match status" value="1"/>
</dbReference>
<dbReference type="Gene3D" id="3.30.450.20">
    <property type="entry name" value="PAS domain"/>
    <property type="match status" value="3"/>
</dbReference>
<dbReference type="AlphaFoldDB" id="A0A1T2L0D9"/>
<dbReference type="GO" id="GO:0071732">
    <property type="term" value="P:cellular response to nitric oxide"/>
    <property type="evidence" value="ECO:0007669"/>
    <property type="project" value="UniProtKB-ARBA"/>
</dbReference>
<dbReference type="Pfam" id="PF13426">
    <property type="entry name" value="PAS_9"/>
    <property type="match status" value="2"/>
</dbReference>
<evidence type="ECO:0000256" key="1">
    <source>
        <dbReference type="ARBA" id="ARBA00001946"/>
    </source>
</evidence>
<feature type="domain" description="PAC" evidence="6">
    <location>
        <begin position="595"/>
        <end position="647"/>
    </location>
</feature>
<evidence type="ECO:0000259" key="7">
    <source>
        <dbReference type="PROSITE" id="PS50883"/>
    </source>
</evidence>
<dbReference type="OrthoDB" id="6168558at2"/>
<dbReference type="RefSeq" id="WP_078484913.1">
    <property type="nucleotide sequence ID" value="NZ_MPRL01000081.1"/>
</dbReference>
<dbReference type="InterPro" id="IPR043128">
    <property type="entry name" value="Rev_trsase/Diguanyl_cyclase"/>
</dbReference>
<dbReference type="SUPFAM" id="SSF55073">
    <property type="entry name" value="Nucleotide cyclase"/>
    <property type="match status" value="1"/>
</dbReference>
<dbReference type="PROSITE" id="PS50113">
    <property type="entry name" value="PAC"/>
    <property type="match status" value="2"/>
</dbReference>
<dbReference type="InterPro" id="IPR000700">
    <property type="entry name" value="PAS-assoc_C"/>
</dbReference>
<dbReference type="InterPro" id="IPR045812">
    <property type="entry name" value="DAHL"/>
</dbReference>
<evidence type="ECO:0000256" key="4">
    <source>
        <dbReference type="ARBA" id="ARBA00051114"/>
    </source>
</evidence>
<dbReference type="FunFam" id="3.20.20.450:FF:000001">
    <property type="entry name" value="Cyclic di-GMP phosphodiesterase yahA"/>
    <property type="match status" value="1"/>
</dbReference>
<feature type="domain" description="PAS" evidence="5">
    <location>
        <begin position="522"/>
        <end position="568"/>
    </location>
</feature>
<reference evidence="9 10" key="1">
    <citation type="submission" date="2016-11" db="EMBL/GenBank/DDBJ databases">
        <title>Mixed transmission modes and dynamic genome evolution in an obligate animal-bacterial symbiosis.</title>
        <authorList>
            <person name="Russell S.L."/>
            <person name="Corbett-Detig R.B."/>
            <person name="Cavanaugh C.M."/>
        </authorList>
    </citation>
    <scope>NUCLEOTIDE SEQUENCE [LARGE SCALE GENOMIC DNA]</scope>
    <source>
        <strain evidence="9">Sveles-Q1</strain>
    </source>
</reference>
<organism evidence="9 10">
    <name type="scientific">Solemya pervernicosa gill symbiont</name>
    <dbReference type="NCBI Taxonomy" id="642797"/>
    <lineage>
        <taxon>Bacteria</taxon>
        <taxon>Pseudomonadati</taxon>
        <taxon>Pseudomonadota</taxon>
        <taxon>Gammaproteobacteria</taxon>
        <taxon>sulfur-oxidizing symbionts</taxon>
    </lineage>
</organism>
<feature type="domain" description="PAC" evidence="6">
    <location>
        <begin position="471"/>
        <end position="525"/>
    </location>
</feature>
<feature type="domain" description="GGDEF" evidence="8">
    <location>
        <begin position="679"/>
        <end position="812"/>
    </location>
</feature>
<protein>
    <recommendedName>
        <fullName evidence="2">cyclic-guanylate-specific phosphodiesterase</fullName>
        <ecNumber evidence="2">3.1.4.52</ecNumber>
    </recommendedName>
</protein>
<dbReference type="EMBL" id="MPRL01000081">
    <property type="protein sequence ID" value="OOZ38577.1"/>
    <property type="molecule type" value="Genomic_DNA"/>
</dbReference>
<dbReference type="InterPro" id="IPR001610">
    <property type="entry name" value="PAC"/>
</dbReference>
<dbReference type="CDD" id="cd01948">
    <property type="entry name" value="EAL"/>
    <property type="match status" value="1"/>
</dbReference>